<evidence type="ECO:0000256" key="6">
    <source>
        <dbReference type="SAM" id="Phobius"/>
    </source>
</evidence>
<gene>
    <name evidence="7" type="ORF">Asulf_00579</name>
</gene>
<dbReference type="RefSeq" id="WP_015590198.1">
    <property type="nucleotide sequence ID" value="NC_021169.1"/>
</dbReference>
<reference evidence="7 8" key="1">
    <citation type="journal article" date="2013" name="Genome Announc.">
        <title>Complete Genome Sequence of the Thermophilic and Facultatively Chemolithoautotrophic Sulfate Reducer Archaeoglobus sulfaticallidus Strain PM70-1T.</title>
        <authorList>
            <person name="Stokke R."/>
            <person name="Hocking W.P."/>
            <person name="Steinsbu B.O."/>
            <person name="Steen I.H."/>
        </authorList>
    </citation>
    <scope>NUCLEOTIDE SEQUENCE [LARGE SCALE GENOMIC DNA]</scope>
    <source>
        <strain evidence="7">PM70-1</strain>
    </source>
</reference>
<keyword evidence="4 6" id="KW-1133">Transmembrane helix</keyword>
<feature type="transmembrane region" description="Helical" evidence="6">
    <location>
        <begin position="36"/>
        <end position="56"/>
    </location>
</feature>
<evidence type="ECO:0000256" key="2">
    <source>
        <dbReference type="ARBA" id="ARBA00009190"/>
    </source>
</evidence>
<accession>N0BAH1</accession>
<keyword evidence="3 6" id="KW-0812">Transmembrane</keyword>
<feature type="transmembrane region" description="Helical" evidence="6">
    <location>
        <begin position="164"/>
        <end position="181"/>
    </location>
</feature>
<dbReference type="AlphaFoldDB" id="N0BAH1"/>
<proteinExistence type="inferred from homology"/>
<feature type="transmembrane region" description="Helical" evidence="6">
    <location>
        <begin position="130"/>
        <end position="152"/>
    </location>
</feature>
<dbReference type="HOGENOM" id="CLU_040186_2_1_2"/>
<name>N0BAH1_9EURY</name>
<keyword evidence="8" id="KW-1185">Reference proteome</keyword>
<comment type="subcellular location">
    <subcellularLocation>
        <location evidence="1">Membrane</location>
        <topology evidence="1">Multi-pass membrane protein</topology>
    </subcellularLocation>
</comment>
<dbReference type="InterPro" id="IPR001727">
    <property type="entry name" value="GDT1-like"/>
</dbReference>
<evidence type="ECO:0000256" key="1">
    <source>
        <dbReference type="ARBA" id="ARBA00004141"/>
    </source>
</evidence>
<dbReference type="STRING" id="387631.Asulf_00579"/>
<dbReference type="EMBL" id="CP005290">
    <property type="protein sequence ID" value="AGK60599.1"/>
    <property type="molecule type" value="Genomic_DNA"/>
</dbReference>
<evidence type="ECO:0000256" key="3">
    <source>
        <dbReference type="ARBA" id="ARBA00022692"/>
    </source>
</evidence>
<dbReference type="Proteomes" id="UP000013307">
    <property type="component" value="Chromosome"/>
</dbReference>
<organism evidence="7 8">
    <name type="scientific">Archaeoglobus sulfaticallidus PM70-1</name>
    <dbReference type="NCBI Taxonomy" id="387631"/>
    <lineage>
        <taxon>Archaea</taxon>
        <taxon>Methanobacteriati</taxon>
        <taxon>Methanobacteriota</taxon>
        <taxon>Archaeoglobi</taxon>
        <taxon>Archaeoglobales</taxon>
        <taxon>Archaeoglobaceae</taxon>
        <taxon>Archaeoglobus</taxon>
    </lineage>
</organism>
<evidence type="ECO:0000256" key="5">
    <source>
        <dbReference type="ARBA" id="ARBA00023136"/>
    </source>
</evidence>
<dbReference type="GO" id="GO:0046873">
    <property type="term" value="F:metal ion transmembrane transporter activity"/>
    <property type="evidence" value="ECO:0007669"/>
    <property type="project" value="InterPro"/>
</dbReference>
<evidence type="ECO:0000256" key="4">
    <source>
        <dbReference type="ARBA" id="ARBA00022989"/>
    </source>
</evidence>
<dbReference type="KEGG" id="ast:Asulf_00579"/>
<sequence length="182" mass="19773">MLIDIIIPFITIALAELGDKTQLSLLLLSTKTKKRLQLFFGAMTGFLIVDGSAILLGSWISEIVPEDYLKIFSSAVFILAGIFVLKSGEDGGGKLGFENPALSAFILIFATEWGDKTQIASALFATRYDLLFVFFSVMLALAVLSILAIYLGELISERLDRKKVSRVAGVVFIVIGVSFALV</sequence>
<evidence type="ECO:0000313" key="7">
    <source>
        <dbReference type="EMBL" id="AGK60599.1"/>
    </source>
</evidence>
<dbReference type="GO" id="GO:0016020">
    <property type="term" value="C:membrane"/>
    <property type="evidence" value="ECO:0007669"/>
    <property type="project" value="UniProtKB-SubCell"/>
</dbReference>
<evidence type="ECO:0000313" key="8">
    <source>
        <dbReference type="Proteomes" id="UP000013307"/>
    </source>
</evidence>
<keyword evidence="5 6" id="KW-0472">Membrane</keyword>
<protein>
    <submittedName>
        <fullName evidence="7">Putative membrane protein</fullName>
    </submittedName>
</protein>
<comment type="similarity">
    <text evidence="2">Belongs to the GDT1 family.</text>
</comment>
<dbReference type="Pfam" id="PF01169">
    <property type="entry name" value="GDT1"/>
    <property type="match status" value="2"/>
</dbReference>
<dbReference type="PANTHER" id="PTHR12608">
    <property type="entry name" value="TRANSMEMBRANE PROTEIN HTP-1 RELATED"/>
    <property type="match status" value="1"/>
</dbReference>
<feature type="transmembrane region" description="Helical" evidence="6">
    <location>
        <begin position="68"/>
        <end position="85"/>
    </location>
</feature>
<dbReference type="eggNOG" id="arCOG03458">
    <property type="taxonomic scope" value="Archaea"/>
</dbReference>
<dbReference type="GeneID" id="15392222"/>
<dbReference type="PANTHER" id="PTHR12608:SF1">
    <property type="entry name" value="TRANSMEMBRANE PROTEIN 165"/>
    <property type="match status" value="1"/>
</dbReference>
<dbReference type="OrthoDB" id="85362at2157"/>